<dbReference type="Gene3D" id="3.30.710.10">
    <property type="entry name" value="Potassium Channel Kv1.1, Chain A"/>
    <property type="match status" value="1"/>
</dbReference>
<dbReference type="PANTHER" id="PTHR47843">
    <property type="entry name" value="BTB DOMAIN-CONTAINING PROTEIN-RELATED"/>
    <property type="match status" value="1"/>
</dbReference>
<dbReference type="Pfam" id="PF00651">
    <property type="entry name" value="BTB"/>
    <property type="match status" value="1"/>
</dbReference>
<gene>
    <name evidence="3" type="ORF">CC86DRAFT_74538</name>
</gene>
<accession>A0A6A6ZPF8</accession>
<organism evidence="3 4">
    <name type="scientific">Ophiobolus disseminans</name>
    <dbReference type="NCBI Taxonomy" id="1469910"/>
    <lineage>
        <taxon>Eukaryota</taxon>
        <taxon>Fungi</taxon>
        <taxon>Dikarya</taxon>
        <taxon>Ascomycota</taxon>
        <taxon>Pezizomycotina</taxon>
        <taxon>Dothideomycetes</taxon>
        <taxon>Pleosporomycetidae</taxon>
        <taxon>Pleosporales</taxon>
        <taxon>Pleosporineae</taxon>
        <taxon>Phaeosphaeriaceae</taxon>
        <taxon>Ophiobolus</taxon>
    </lineage>
</organism>
<dbReference type="SUPFAM" id="SSF54695">
    <property type="entry name" value="POZ domain"/>
    <property type="match status" value="1"/>
</dbReference>
<keyword evidence="4" id="KW-1185">Reference proteome</keyword>
<dbReference type="OrthoDB" id="6359816at2759"/>
<dbReference type="PROSITE" id="PS50097">
    <property type="entry name" value="BTB"/>
    <property type="match status" value="1"/>
</dbReference>
<feature type="domain" description="BTB" evidence="2">
    <location>
        <begin position="24"/>
        <end position="91"/>
    </location>
</feature>
<dbReference type="Proteomes" id="UP000799424">
    <property type="component" value="Unassembled WGS sequence"/>
</dbReference>
<reference evidence="3" key="1">
    <citation type="journal article" date="2020" name="Stud. Mycol.">
        <title>101 Dothideomycetes genomes: a test case for predicting lifestyles and emergence of pathogens.</title>
        <authorList>
            <person name="Haridas S."/>
            <person name="Albert R."/>
            <person name="Binder M."/>
            <person name="Bloem J."/>
            <person name="Labutti K."/>
            <person name="Salamov A."/>
            <person name="Andreopoulos B."/>
            <person name="Baker S."/>
            <person name="Barry K."/>
            <person name="Bills G."/>
            <person name="Bluhm B."/>
            <person name="Cannon C."/>
            <person name="Castanera R."/>
            <person name="Culley D."/>
            <person name="Daum C."/>
            <person name="Ezra D."/>
            <person name="Gonzalez J."/>
            <person name="Henrissat B."/>
            <person name="Kuo A."/>
            <person name="Liang C."/>
            <person name="Lipzen A."/>
            <person name="Lutzoni F."/>
            <person name="Magnuson J."/>
            <person name="Mondo S."/>
            <person name="Nolan M."/>
            <person name="Ohm R."/>
            <person name="Pangilinan J."/>
            <person name="Park H.-J."/>
            <person name="Ramirez L."/>
            <person name="Alfaro M."/>
            <person name="Sun H."/>
            <person name="Tritt A."/>
            <person name="Yoshinaga Y."/>
            <person name="Zwiers L.-H."/>
            <person name="Turgeon B."/>
            <person name="Goodwin S."/>
            <person name="Spatafora J."/>
            <person name="Crous P."/>
            <person name="Grigoriev I."/>
        </authorList>
    </citation>
    <scope>NUCLEOTIDE SEQUENCE</scope>
    <source>
        <strain evidence="3">CBS 113818</strain>
    </source>
</reference>
<name>A0A6A6ZPF8_9PLEO</name>
<evidence type="ECO:0000259" key="2">
    <source>
        <dbReference type="PROSITE" id="PS50097"/>
    </source>
</evidence>
<sequence length="368" mass="39368">MSVIVKQGACPAAIVRSYKNGDFTDLTITCGPLTFNVHILVVCSSSDFFRKSVMFPGKESEKKCIDLPEDDPEMIRRLVSFLYLGDYDPSVEMDMSSFDSIKQHQSTTVATPTYHPRKGASGGSVFAPLQCACLSPTMNNIVQPMAKVNVDSKRYIAVVKDPNTMQVLNPLTIHASMYALGDKYHVEGLSQLAKTKFESCIQDHAHSEDFITAVQTVYSTTPDSNRRLRDVVVTAFRTEFKTDIKQIPGAEAKLDCIDELSFLLIKSWPTKVESPNLAQTNSGIAGGFSGFGCAPVGANSSTPAAQPAQPAPRTSLFGSQPAAPASTANLFGSRPVAPGSAPRAVPAGAFGHPQPTSTATGLFGGVRP</sequence>
<evidence type="ECO:0000313" key="4">
    <source>
        <dbReference type="Proteomes" id="UP000799424"/>
    </source>
</evidence>
<proteinExistence type="predicted"/>
<protein>
    <recommendedName>
        <fullName evidence="2">BTB domain-containing protein</fullName>
    </recommendedName>
</protein>
<dbReference type="InterPro" id="IPR000210">
    <property type="entry name" value="BTB/POZ_dom"/>
</dbReference>
<feature type="region of interest" description="Disordered" evidence="1">
    <location>
        <begin position="300"/>
        <end position="368"/>
    </location>
</feature>
<evidence type="ECO:0000256" key="1">
    <source>
        <dbReference type="SAM" id="MobiDB-lite"/>
    </source>
</evidence>
<dbReference type="PANTHER" id="PTHR47843:SF5">
    <property type="entry name" value="BTB_POZ DOMAIN PROTEIN"/>
    <property type="match status" value="1"/>
</dbReference>
<dbReference type="EMBL" id="MU006233">
    <property type="protein sequence ID" value="KAF2822990.1"/>
    <property type="molecule type" value="Genomic_DNA"/>
</dbReference>
<feature type="compositionally biased region" description="Low complexity" evidence="1">
    <location>
        <begin position="303"/>
        <end position="312"/>
    </location>
</feature>
<dbReference type="AlphaFoldDB" id="A0A6A6ZPF8"/>
<dbReference type="InterPro" id="IPR011333">
    <property type="entry name" value="SKP1/BTB/POZ_sf"/>
</dbReference>
<evidence type="ECO:0000313" key="3">
    <source>
        <dbReference type="EMBL" id="KAF2822990.1"/>
    </source>
</evidence>
<dbReference type="CDD" id="cd18186">
    <property type="entry name" value="BTB_POZ_ZBTB_KLHL-like"/>
    <property type="match status" value="1"/>
</dbReference>